<dbReference type="AlphaFoldDB" id="A0A821WYN5"/>
<organism evidence="2 3">
    <name type="scientific">Rotaria socialis</name>
    <dbReference type="NCBI Taxonomy" id="392032"/>
    <lineage>
        <taxon>Eukaryota</taxon>
        <taxon>Metazoa</taxon>
        <taxon>Spiralia</taxon>
        <taxon>Gnathifera</taxon>
        <taxon>Rotifera</taxon>
        <taxon>Eurotatoria</taxon>
        <taxon>Bdelloidea</taxon>
        <taxon>Philodinida</taxon>
        <taxon>Philodinidae</taxon>
        <taxon>Rotaria</taxon>
    </lineage>
</organism>
<comment type="caution">
    <text evidence="2">The sequence shown here is derived from an EMBL/GenBank/DDBJ whole genome shotgun (WGS) entry which is preliminary data.</text>
</comment>
<feature type="region of interest" description="Disordered" evidence="1">
    <location>
        <begin position="21"/>
        <end position="43"/>
    </location>
</feature>
<keyword evidence="3" id="KW-1185">Reference proteome</keyword>
<feature type="compositionally biased region" description="Polar residues" evidence="1">
    <location>
        <begin position="33"/>
        <end position="43"/>
    </location>
</feature>
<feature type="non-terminal residue" evidence="2">
    <location>
        <position position="43"/>
    </location>
</feature>
<evidence type="ECO:0000256" key="1">
    <source>
        <dbReference type="SAM" id="MobiDB-lite"/>
    </source>
</evidence>
<evidence type="ECO:0000313" key="3">
    <source>
        <dbReference type="Proteomes" id="UP000663873"/>
    </source>
</evidence>
<dbReference type="EMBL" id="CAJOBP010085830">
    <property type="protein sequence ID" value="CAF4930285.1"/>
    <property type="molecule type" value="Genomic_DNA"/>
</dbReference>
<name>A0A821WYN5_9BILA</name>
<accession>A0A821WYN5</accession>
<proteinExistence type="predicted"/>
<dbReference type="Proteomes" id="UP000663873">
    <property type="component" value="Unassembled WGS sequence"/>
</dbReference>
<evidence type="ECO:0000313" key="2">
    <source>
        <dbReference type="EMBL" id="CAF4930285.1"/>
    </source>
</evidence>
<reference evidence="2" key="1">
    <citation type="submission" date="2021-02" db="EMBL/GenBank/DDBJ databases">
        <authorList>
            <person name="Nowell W R."/>
        </authorList>
    </citation>
    <scope>NUCLEOTIDE SEQUENCE</scope>
</reference>
<sequence>MRHHRLFACSIGDTSNKHNLRQLANGTNGGGSTTIFDSNYRSR</sequence>
<protein>
    <submittedName>
        <fullName evidence="2">Uncharacterized protein</fullName>
    </submittedName>
</protein>
<gene>
    <name evidence="2" type="ORF">UJA718_LOCUS46840</name>
</gene>